<dbReference type="EMBL" id="MLFT02000006">
    <property type="protein sequence ID" value="PHT44734.1"/>
    <property type="molecule type" value="Genomic_DNA"/>
</dbReference>
<organism evidence="6 7">
    <name type="scientific">Capsicum baccatum</name>
    <name type="common">Peruvian pepper</name>
    <dbReference type="NCBI Taxonomy" id="33114"/>
    <lineage>
        <taxon>Eukaryota</taxon>
        <taxon>Viridiplantae</taxon>
        <taxon>Streptophyta</taxon>
        <taxon>Embryophyta</taxon>
        <taxon>Tracheophyta</taxon>
        <taxon>Spermatophyta</taxon>
        <taxon>Magnoliopsida</taxon>
        <taxon>eudicotyledons</taxon>
        <taxon>Gunneridae</taxon>
        <taxon>Pentapetalae</taxon>
        <taxon>asterids</taxon>
        <taxon>lamiids</taxon>
        <taxon>Solanales</taxon>
        <taxon>Solanaceae</taxon>
        <taxon>Solanoideae</taxon>
        <taxon>Capsiceae</taxon>
        <taxon>Capsicum</taxon>
    </lineage>
</organism>
<dbReference type="Proteomes" id="UP000224567">
    <property type="component" value="Unassembled WGS sequence"/>
</dbReference>
<dbReference type="Pfam" id="PF04043">
    <property type="entry name" value="PMEI"/>
    <property type="match status" value="1"/>
</dbReference>
<dbReference type="CDD" id="cd15797">
    <property type="entry name" value="PMEI"/>
    <property type="match status" value="1"/>
</dbReference>
<dbReference type="PANTHER" id="PTHR36710">
    <property type="entry name" value="PECTINESTERASE INHIBITOR-LIKE"/>
    <property type="match status" value="1"/>
</dbReference>
<dbReference type="PANTHER" id="PTHR36710:SF10">
    <property type="entry name" value="PECTINESTERASE INHIBITOR DOMAIN-CONTAINING PROTEIN"/>
    <property type="match status" value="1"/>
</dbReference>
<feature type="signal peptide" evidence="4">
    <location>
        <begin position="1"/>
        <end position="29"/>
    </location>
</feature>
<keyword evidence="7" id="KW-1185">Reference proteome</keyword>
<evidence type="ECO:0000256" key="2">
    <source>
        <dbReference type="ARBA" id="ARBA00023157"/>
    </source>
</evidence>
<evidence type="ECO:0000313" key="7">
    <source>
        <dbReference type="Proteomes" id="UP000224567"/>
    </source>
</evidence>
<feature type="domain" description="Pectinesterase inhibitor" evidence="5">
    <location>
        <begin position="27"/>
        <end position="172"/>
    </location>
</feature>
<dbReference type="InterPro" id="IPR035513">
    <property type="entry name" value="Invertase/methylesterase_inhib"/>
</dbReference>
<feature type="chain" id="PRO_5013720340" description="Pectinesterase inhibitor domain-containing protein" evidence="4">
    <location>
        <begin position="30"/>
        <end position="184"/>
    </location>
</feature>
<name>A0A2G2WHM7_CAPBA</name>
<comment type="caution">
    <text evidence="6">The sequence shown here is derived from an EMBL/GenBank/DDBJ whole genome shotgun (WGS) entry which is preliminary data.</text>
</comment>
<evidence type="ECO:0000259" key="5">
    <source>
        <dbReference type="SMART" id="SM00856"/>
    </source>
</evidence>
<reference evidence="7" key="2">
    <citation type="journal article" date="2017" name="J. Anim. Genet.">
        <title>Multiple reference genome sequences of hot pepper reveal the massive evolution of plant disease resistance genes by retroduplication.</title>
        <authorList>
            <person name="Kim S."/>
            <person name="Park J."/>
            <person name="Yeom S.-I."/>
            <person name="Kim Y.-M."/>
            <person name="Seo E."/>
            <person name="Kim K.-T."/>
            <person name="Kim M.-S."/>
            <person name="Lee J.M."/>
            <person name="Cheong K."/>
            <person name="Shin H.-S."/>
            <person name="Kim S.-B."/>
            <person name="Han K."/>
            <person name="Lee J."/>
            <person name="Park M."/>
            <person name="Lee H.-A."/>
            <person name="Lee H.-Y."/>
            <person name="Lee Y."/>
            <person name="Oh S."/>
            <person name="Lee J.H."/>
            <person name="Choi E."/>
            <person name="Choi E."/>
            <person name="Lee S.E."/>
            <person name="Jeon J."/>
            <person name="Kim H."/>
            <person name="Choi G."/>
            <person name="Song H."/>
            <person name="Lee J."/>
            <person name="Lee S.-C."/>
            <person name="Kwon J.-K."/>
            <person name="Lee H.-Y."/>
            <person name="Koo N."/>
            <person name="Hong Y."/>
            <person name="Kim R.W."/>
            <person name="Kang W.-H."/>
            <person name="Huh J.H."/>
            <person name="Kang B.-C."/>
            <person name="Yang T.-J."/>
            <person name="Lee Y.-H."/>
            <person name="Bennetzen J.L."/>
            <person name="Choi D."/>
        </authorList>
    </citation>
    <scope>NUCLEOTIDE SEQUENCE [LARGE SCALE GENOMIC DNA]</scope>
    <source>
        <strain evidence="7">cv. PBC81</strain>
    </source>
</reference>
<dbReference type="InterPro" id="IPR006501">
    <property type="entry name" value="Pectinesterase_inhib_dom"/>
</dbReference>
<dbReference type="NCBIfam" id="TIGR01614">
    <property type="entry name" value="PME_inhib"/>
    <property type="match status" value="1"/>
</dbReference>
<comment type="similarity">
    <text evidence="3">Belongs to the PMEI family.</text>
</comment>
<dbReference type="GO" id="GO:0046910">
    <property type="term" value="F:pectinesterase inhibitor activity"/>
    <property type="evidence" value="ECO:0007669"/>
    <property type="project" value="InterPro"/>
</dbReference>
<dbReference type="InterPro" id="IPR034086">
    <property type="entry name" value="PMEI_plant"/>
</dbReference>
<dbReference type="AlphaFoldDB" id="A0A2G2WHM7"/>
<keyword evidence="1 4" id="KW-0732">Signal</keyword>
<evidence type="ECO:0000256" key="1">
    <source>
        <dbReference type="ARBA" id="ARBA00022729"/>
    </source>
</evidence>
<dbReference type="SUPFAM" id="SSF101148">
    <property type="entry name" value="Plant invertase/pectin methylesterase inhibitor"/>
    <property type="match status" value="1"/>
</dbReference>
<dbReference type="InterPro" id="IPR052421">
    <property type="entry name" value="PCW_Enzyme_Inhibitor"/>
</dbReference>
<dbReference type="SMART" id="SM00856">
    <property type="entry name" value="PMEI"/>
    <property type="match status" value="1"/>
</dbReference>
<keyword evidence="2" id="KW-1015">Disulfide bond</keyword>
<protein>
    <recommendedName>
        <fullName evidence="5">Pectinesterase inhibitor domain-containing protein</fullName>
    </recommendedName>
</protein>
<sequence length="184" mass="20561">MAISPSSSSRSKLLVLHIIVAFFMTPSTSNHLSQVCINSKNPRFCVQVLGLNSHRTPAQLTQEAIYVLLPIASRTTRKIHYILNVTKDDNLKEVYNVCLGYYETTIDRLRLSVEDYLIQGLYSNVNAVGNFAQEAAFYCENEFQGKIGHVFASTLTEDNKNLDIFGSIIVSAVNVLINSLLLKE</sequence>
<evidence type="ECO:0000256" key="3">
    <source>
        <dbReference type="ARBA" id="ARBA00038471"/>
    </source>
</evidence>
<proteinExistence type="inferred from homology"/>
<accession>A0A2G2WHM7</accession>
<gene>
    <name evidence="6" type="ORF">CQW23_13892</name>
</gene>
<evidence type="ECO:0000256" key="4">
    <source>
        <dbReference type="SAM" id="SignalP"/>
    </source>
</evidence>
<dbReference type="OrthoDB" id="1304065at2759"/>
<evidence type="ECO:0000313" key="6">
    <source>
        <dbReference type="EMBL" id="PHT44734.1"/>
    </source>
</evidence>
<reference evidence="6 7" key="1">
    <citation type="journal article" date="2017" name="Genome Biol.">
        <title>New reference genome sequences of hot pepper reveal the massive evolution of plant disease-resistance genes by retroduplication.</title>
        <authorList>
            <person name="Kim S."/>
            <person name="Park J."/>
            <person name="Yeom S.I."/>
            <person name="Kim Y.M."/>
            <person name="Seo E."/>
            <person name="Kim K.T."/>
            <person name="Kim M.S."/>
            <person name="Lee J.M."/>
            <person name="Cheong K."/>
            <person name="Shin H.S."/>
            <person name="Kim S.B."/>
            <person name="Han K."/>
            <person name="Lee J."/>
            <person name="Park M."/>
            <person name="Lee H.A."/>
            <person name="Lee H.Y."/>
            <person name="Lee Y."/>
            <person name="Oh S."/>
            <person name="Lee J.H."/>
            <person name="Choi E."/>
            <person name="Choi E."/>
            <person name="Lee S.E."/>
            <person name="Jeon J."/>
            <person name="Kim H."/>
            <person name="Choi G."/>
            <person name="Song H."/>
            <person name="Lee J."/>
            <person name="Lee S.C."/>
            <person name="Kwon J.K."/>
            <person name="Lee H.Y."/>
            <person name="Koo N."/>
            <person name="Hong Y."/>
            <person name="Kim R.W."/>
            <person name="Kang W.H."/>
            <person name="Huh J.H."/>
            <person name="Kang B.C."/>
            <person name="Yang T.J."/>
            <person name="Lee Y.H."/>
            <person name="Bennetzen J.L."/>
            <person name="Choi D."/>
        </authorList>
    </citation>
    <scope>NUCLEOTIDE SEQUENCE [LARGE SCALE GENOMIC DNA]</scope>
    <source>
        <strain evidence="7">cv. PBC81</strain>
    </source>
</reference>
<dbReference type="Gene3D" id="1.20.140.40">
    <property type="entry name" value="Invertase/pectin methylesterase inhibitor family protein"/>
    <property type="match status" value="1"/>
</dbReference>